<dbReference type="Pfam" id="PF02592">
    <property type="entry name" value="Vut_1"/>
    <property type="match status" value="1"/>
</dbReference>
<accession>A0A6J4UHV9</accession>
<protein>
    <submittedName>
        <fullName evidence="1">PreQ0 transporter YhhQ</fullName>
    </submittedName>
</protein>
<dbReference type="InterPro" id="IPR003744">
    <property type="entry name" value="YhhQ"/>
</dbReference>
<dbReference type="AlphaFoldDB" id="A0A6J4UHV9"/>
<name>A0A6J4UHV9_9BACT</name>
<reference evidence="1" key="1">
    <citation type="submission" date="2020-02" db="EMBL/GenBank/DDBJ databases">
        <authorList>
            <person name="Meier V. D."/>
        </authorList>
    </citation>
    <scope>NUCLEOTIDE SEQUENCE</scope>
    <source>
        <strain evidence="1">AVDCRST_MAG18</strain>
    </source>
</reference>
<dbReference type="PANTHER" id="PTHR34300:SF2">
    <property type="entry name" value="QUEUOSINE PRECURSOR TRANSPORTER-RELATED"/>
    <property type="match status" value="1"/>
</dbReference>
<sequence length="108" mass="11861">MLTGGRFLWTRTIGSTLIGQSIDTTAFCFIAFAGVLPIADIWKIISFGIVSKVLYETLATPFTYAIVGWLKRAEGVDHFDTRTDFNPFKFSIADHSRRELPGGGVAGD</sequence>
<evidence type="ECO:0000313" key="1">
    <source>
        <dbReference type="EMBL" id="CAA9549267.1"/>
    </source>
</evidence>
<dbReference type="PANTHER" id="PTHR34300">
    <property type="entry name" value="QUEUOSINE PRECURSOR TRANSPORTER-RELATED"/>
    <property type="match status" value="1"/>
</dbReference>
<organism evidence="1">
    <name type="scientific">uncultured Thermomicrobiales bacterium</name>
    <dbReference type="NCBI Taxonomy" id="1645740"/>
    <lineage>
        <taxon>Bacteria</taxon>
        <taxon>Pseudomonadati</taxon>
        <taxon>Thermomicrobiota</taxon>
        <taxon>Thermomicrobia</taxon>
        <taxon>Thermomicrobiales</taxon>
        <taxon>environmental samples</taxon>
    </lineage>
</organism>
<proteinExistence type="predicted"/>
<gene>
    <name evidence="1" type="ORF">AVDCRST_MAG18-159</name>
</gene>
<dbReference type="EMBL" id="CADCWN010000015">
    <property type="protein sequence ID" value="CAA9549267.1"/>
    <property type="molecule type" value="Genomic_DNA"/>
</dbReference>